<sequence>MLNTREQPVSKRVQVMGVDRTVYGYESDGFFGDIDSHIANNQGLITEICGLPSGSVFVDVGANIGGTTLLAAAAGARILAIEASPRNADLFELNMRANAVSAQLFRCAAGSAVGEVYFSEVAYGAGNHVEPSGALVVPVRTIDSIVAEAGIDRLDLLKIDVEGYESEVLRGARETLRTFRPTVVMEFNAYAISMHTNESPRLLAEMVLDIAGQFEVDSRGGMKVSDRGSLGTFMYQHMVHGCVNDLIWRPK</sequence>
<dbReference type="Gene3D" id="3.40.50.150">
    <property type="entry name" value="Vaccinia Virus protein VP39"/>
    <property type="match status" value="1"/>
</dbReference>
<dbReference type="PANTHER" id="PTHR34203:SF15">
    <property type="entry name" value="SLL1173 PROTEIN"/>
    <property type="match status" value="1"/>
</dbReference>
<dbReference type="PANTHER" id="PTHR34203">
    <property type="entry name" value="METHYLTRANSFERASE, FKBM FAMILY PROTEIN"/>
    <property type="match status" value="1"/>
</dbReference>
<proteinExistence type="predicted"/>
<keyword evidence="2" id="KW-0808">Transferase</keyword>
<accession>A0ABX0HSA8</accession>
<dbReference type="EMBL" id="JAAOCD010000002">
    <property type="protein sequence ID" value="NHK97927.1"/>
    <property type="molecule type" value="Genomic_DNA"/>
</dbReference>
<protein>
    <submittedName>
        <fullName evidence="2">FkbM family methyltransferase</fullName>
    </submittedName>
</protein>
<dbReference type="InterPro" id="IPR029063">
    <property type="entry name" value="SAM-dependent_MTases_sf"/>
</dbReference>
<dbReference type="RefSeq" id="WP_164963125.1">
    <property type="nucleotide sequence ID" value="NZ_JAAOCD010000002.1"/>
</dbReference>
<dbReference type="InterPro" id="IPR052514">
    <property type="entry name" value="SAM-dependent_MTase"/>
</dbReference>
<evidence type="ECO:0000259" key="1">
    <source>
        <dbReference type="Pfam" id="PF05050"/>
    </source>
</evidence>
<keyword evidence="3" id="KW-1185">Reference proteome</keyword>
<evidence type="ECO:0000313" key="2">
    <source>
        <dbReference type="EMBL" id="NHK97927.1"/>
    </source>
</evidence>
<comment type="caution">
    <text evidence="2">The sequence shown here is derived from an EMBL/GenBank/DDBJ whole genome shotgun (WGS) entry which is preliminary data.</text>
</comment>
<name>A0ABX0HSA8_9BURK</name>
<keyword evidence="2" id="KW-0489">Methyltransferase</keyword>
<organism evidence="2 3">
    <name type="scientific">Rubrivivax benzoatilyticus</name>
    <dbReference type="NCBI Taxonomy" id="316997"/>
    <lineage>
        <taxon>Bacteria</taxon>
        <taxon>Pseudomonadati</taxon>
        <taxon>Pseudomonadota</taxon>
        <taxon>Betaproteobacteria</taxon>
        <taxon>Burkholderiales</taxon>
        <taxon>Sphaerotilaceae</taxon>
        <taxon>Rubrivivax</taxon>
    </lineage>
</organism>
<dbReference type="GO" id="GO:0032259">
    <property type="term" value="P:methylation"/>
    <property type="evidence" value="ECO:0007669"/>
    <property type="project" value="UniProtKB-KW"/>
</dbReference>
<dbReference type="InterPro" id="IPR006342">
    <property type="entry name" value="FkbM_mtfrase"/>
</dbReference>
<reference evidence="2 3" key="1">
    <citation type="submission" date="2020-03" db="EMBL/GenBank/DDBJ databases">
        <title>Rubrivivax benzoatilyticus JA2 (sequenced after 10 years sub-culturing).</title>
        <authorList>
            <person name="Gupta D."/>
            <person name="Chintalapati S."/>
            <person name="Chintalapati V.R."/>
        </authorList>
    </citation>
    <scope>NUCLEOTIDE SEQUENCE [LARGE SCALE GENOMIC DNA]</scope>
    <source>
        <strain evidence="2 3">JA2-Mal</strain>
    </source>
</reference>
<dbReference type="NCBIfam" id="TIGR01444">
    <property type="entry name" value="fkbM_fam"/>
    <property type="match status" value="1"/>
</dbReference>
<feature type="domain" description="Methyltransferase FkbM" evidence="1">
    <location>
        <begin position="59"/>
        <end position="191"/>
    </location>
</feature>
<dbReference type="Proteomes" id="UP000802098">
    <property type="component" value="Unassembled WGS sequence"/>
</dbReference>
<evidence type="ECO:0000313" key="3">
    <source>
        <dbReference type="Proteomes" id="UP000802098"/>
    </source>
</evidence>
<dbReference type="SUPFAM" id="SSF53335">
    <property type="entry name" value="S-adenosyl-L-methionine-dependent methyltransferases"/>
    <property type="match status" value="1"/>
</dbReference>
<dbReference type="Pfam" id="PF05050">
    <property type="entry name" value="Methyltransf_21"/>
    <property type="match status" value="1"/>
</dbReference>
<dbReference type="GO" id="GO:0008168">
    <property type="term" value="F:methyltransferase activity"/>
    <property type="evidence" value="ECO:0007669"/>
    <property type="project" value="UniProtKB-KW"/>
</dbReference>
<gene>
    <name evidence="2" type="ORF">G7087_06020</name>
</gene>